<keyword evidence="2" id="KW-0472">Membrane</keyword>
<reference evidence="4" key="1">
    <citation type="journal article" date="2020" name="mSystems">
        <title>Genome- and Community-Level Interaction Insights into Carbon Utilization and Element Cycling Functions of Hydrothermarchaeota in Hydrothermal Sediment.</title>
        <authorList>
            <person name="Zhou Z."/>
            <person name="Liu Y."/>
            <person name="Xu W."/>
            <person name="Pan J."/>
            <person name="Luo Z.H."/>
            <person name="Li M."/>
        </authorList>
    </citation>
    <scope>NUCLEOTIDE SEQUENCE [LARGE SCALE GENOMIC DNA]</scope>
    <source>
        <strain evidence="4">SpSt-418</strain>
    </source>
</reference>
<feature type="compositionally biased region" description="Low complexity" evidence="1">
    <location>
        <begin position="103"/>
        <end position="116"/>
    </location>
</feature>
<dbReference type="InterPro" id="IPR012338">
    <property type="entry name" value="Beta-lactam/transpept-like"/>
</dbReference>
<feature type="compositionally biased region" description="Low complexity" evidence="1">
    <location>
        <begin position="489"/>
        <end position="499"/>
    </location>
</feature>
<feature type="compositionally biased region" description="Basic residues" evidence="1">
    <location>
        <begin position="117"/>
        <end position="129"/>
    </location>
</feature>
<feature type="domain" description="Beta-lactamase class A catalytic" evidence="3">
    <location>
        <begin position="282"/>
        <end position="464"/>
    </location>
</feature>
<name>A0A7C3KDP2_9CYAN</name>
<feature type="region of interest" description="Disordered" evidence="1">
    <location>
        <begin position="1"/>
        <end position="23"/>
    </location>
</feature>
<keyword evidence="2" id="KW-1133">Transmembrane helix</keyword>
<feature type="compositionally biased region" description="Polar residues" evidence="1">
    <location>
        <begin position="93"/>
        <end position="102"/>
    </location>
</feature>
<feature type="region of interest" description="Disordered" evidence="1">
    <location>
        <begin position="488"/>
        <end position="514"/>
    </location>
</feature>
<protein>
    <recommendedName>
        <fullName evidence="3">Beta-lactamase class A catalytic domain-containing protein</fullName>
    </recommendedName>
</protein>
<dbReference type="InterPro" id="IPR000871">
    <property type="entry name" value="Beta-lactam_class-A"/>
</dbReference>
<dbReference type="PANTHER" id="PTHR35333">
    <property type="entry name" value="BETA-LACTAMASE"/>
    <property type="match status" value="1"/>
</dbReference>
<evidence type="ECO:0000313" key="4">
    <source>
        <dbReference type="EMBL" id="HFM98404.1"/>
    </source>
</evidence>
<accession>A0A7C3KDP2</accession>
<dbReference type="GO" id="GO:0030655">
    <property type="term" value="P:beta-lactam antibiotic catabolic process"/>
    <property type="evidence" value="ECO:0007669"/>
    <property type="project" value="InterPro"/>
</dbReference>
<proteinExistence type="predicted"/>
<feature type="transmembrane region" description="Helical" evidence="2">
    <location>
        <begin position="134"/>
        <end position="154"/>
    </location>
</feature>
<dbReference type="SUPFAM" id="SSF56601">
    <property type="entry name" value="beta-lactamase/transpeptidase-like"/>
    <property type="match status" value="1"/>
</dbReference>
<dbReference type="Gene3D" id="3.40.710.10">
    <property type="entry name" value="DD-peptidase/beta-lactamase superfamily"/>
    <property type="match status" value="1"/>
</dbReference>
<evidence type="ECO:0000259" key="3">
    <source>
        <dbReference type="Pfam" id="PF13354"/>
    </source>
</evidence>
<keyword evidence="2" id="KW-0812">Transmembrane</keyword>
<dbReference type="InterPro" id="IPR045155">
    <property type="entry name" value="Beta-lactam_cat"/>
</dbReference>
<feature type="region of interest" description="Disordered" evidence="1">
    <location>
        <begin position="157"/>
        <end position="184"/>
    </location>
</feature>
<dbReference type="GO" id="GO:0046677">
    <property type="term" value="P:response to antibiotic"/>
    <property type="evidence" value="ECO:0007669"/>
    <property type="project" value="InterPro"/>
</dbReference>
<sequence length="514" mass="56842">MRQPAKRTPETSSQQELRLRSELSRARRTISQLKAETIQLRKQLEQRQVVKQRVNSSGTAASRPPQARPNHQAPPLPQREAAPRTLRVPPQNPSWGNRQPSGQKPRQAASAPAQPGARRRRRVTNRSNRMGRKLFSGLVAMVGIAVLVGTTISLKQFTSSKPSNPSATASKPSPTPLPTAPPPAYVNNKLVYNVRQPPTLDKSQELQTVVNSAVDLAKQKGFDTENLSITVINLKNNQIADHKGDLLRYPASVAKFFWMVMAFAQVNEGTLKPDPKYDSDMSAMVVYSDNDAASRVIDRISGAESGGMLEGNDFKTWFDKRMYINEFFQKSGFDGLYVAQKNYPVYSLGMEGPTGRETQLKDQNGQMLRSRVTTNQASRLMYDIYNGLAVSGEHSKAMVALLKRDLRPEVWKKDPLNCVAGFLGEFLPPNTIFAGKIGYTTKTRHEVAFVETPDRSASYVVTIFGDDEKYSRSETILPELSRHIYNKMTGTAPGAAPTPSATPQPSPGVGESQI</sequence>
<dbReference type="PANTHER" id="PTHR35333:SF3">
    <property type="entry name" value="BETA-LACTAMASE-TYPE TRANSPEPTIDASE FOLD CONTAINING PROTEIN"/>
    <property type="match status" value="1"/>
</dbReference>
<feature type="compositionally biased region" description="Low complexity" evidence="1">
    <location>
        <begin position="158"/>
        <end position="172"/>
    </location>
</feature>
<gene>
    <name evidence="4" type="ORF">ENR64_11735</name>
</gene>
<dbReference type="Pfam" id="PF13354">
    <property type="entry name" value="Beta-lactamase2"/>
    <property type="match status" value="1"/>
</dbReference>
<comment type="caution">
    <text evidence="4">The sequence shown here is derived from an EMBL/GenBank/DDBJ whole genome shotgun (WGS) entry which is preliminary data.</text>
</comment>
<dbReference type="GO" id="GO:0008800">
    <property type="term" value="F:beta-lactamase activity"/>
    <property type="evidence" value="ECO:0007669"/>
    <property type="project" value="InterPro"/>
</dbReference>
<dbReference type="AlphaFoldDB" id="A0A7C3KDP2"/>
<feature type="compositionally biased region" description="Pro residues" evidence="1">
    <location>
        <begin position="173"/>
        <end position="184"/>
    </location>
</feature>
<dbReference type="EMBL" id="DSRU01000169">
    <property type="protein sequence ID" value="HFM98404.1"/>
    <property type="molecule type" value="Genomic_DNA"/>
</dbReference>
<evidence type="ECO:0000256" key="1">
    <source>
        <dbReference type="SAM" id="MobiDB-lite"/>
    </source>
</evidence>
<evidence type="ECO:0000256" key="2">
    <source>
        <dbReference type="SAM" id="Phobius"/>
    </source>
</evidence>
<feature type="region of interest" description="Disordered" evidence="1">
    <location>
        <begin position="42"/>
        <end position="129"/>
    </location>
</feature>
<organism evidence="4">
    <name type="scientific">Oscillatoriales cyanobacterium SpSt-418</name>
    <dbReference type="NCBI Taxonomy" id="2282169"/>
    <lineage>
        <taxon>Bacteria</taxon>
        <taxon>Bacillati</taxon>
        <taxon>Cyanobacteriota</taxon>
        <taxon>Cyanophyceae</taxon>
        <taxon>Oscillatoriophycideae</taxon>
        <taxon>Oscillatoriales</taxon>
    </lineage>
</organism>